<dbReference type="PROSITE" id="PS51379">
    <property type="entry name" value="4FE4S_FER_2"/>
    <property type="match status" value="2"/>
</dbReference>
<dbReference type="PANTHER" id="PTHR43193:SF2">
    <property type="entry name" value="POLYFERREDOXIN PROTEIN FWDF"/>
    <property type="match status" value="1"/>
</dbReference>
<feature type="domain" description="4Fe-4S ferredoxin-type" evidence="4">
    <location>
        <begin position="39"/>
        <end position="68"/>
    </location>
</feature>
<dbReference type="SUPFAM" id="SSF54862">
    <property type="entry name" value="4Fe-4S ferredoxins"/>
    <property type="match status" value="1"/>
</dbReference>
<name>A0ABT8YZG2_9SPIR</name>
<dbReference type="InterPro" id="IPR017900">
    <property type="entry name" value="4Fe4S_Fe_S_CS"/>
</dbReference>
<dbReference type="PANTHER" id="PTHR43193">
    <property type="match status" value="1"/>
</dbReference>
<feature type="non-terminal residue" evidence="5">
    <location>
        <position position="588"/>
    </location>
</feature>
<evidence type="ECO:0000313" key="6">
    <source>
        <dbReference type="Proteomes" id="UP001175147"/>
    </source>
</evidence>
<keyword evidence="2" id="KW-0408">Iron</keyword>
<evidence type="ECO:0000259" key="4">
    <source>
        <dbReference type="PROSITE" id="PS51379"/>
    </source>
</evidence>
<proteinExistence type="predicted"/>
<evidence type="ECO:0000313" key="5">
    <source>
        <dbReference type="EMBL" id="MDO7021278.1"/>
    </source>
</evidence>
<reference evidence="5" key="1">
    <citation type="submission" date="2023-07" db="EMBL/GenBank/DDBJ databases">
        <title>Mucosal microbiota of week-old chicken and adult hens.</title>
        <authorList>
            <person name="Volf J."/>
            <person name="Karasova D."/>
            <person name="Crhanova M."/>
            <person name="Faldynova M."/>
            <person name="Prikrylova H."/>
            <person name="Zeman M."/>
            <person name="Babak V."/>
            <person name="Rajova J."/>
            <person name="Rychlik I."/>
        </authorList>
    </citation>
    <scope>NUCLEOTIDE SEQUENCE</scope>
    <source>
        <strain evidence="5">ET902</strain>
    </source>
</reference>
<keyword evidence="1" id="KW-0479">Metal-binding</keyword>
<comment type="caution">
    <text evidence="5">The sequence shown here is derived from an EMBL/GenBank/DDBJ whole genome shotgun (WGS) entry which is preliminary data.</text>
</comment>
<gene>
    <name evidence="5" type="ORF">Q5M86_10905</name>
</gene>
<dbReference type="Pfam" id="PF04230">
    <property type="entry name" value="PS_pyruv_trans"/>
    <property type="match status" value="1"/>
</dbReference>
<evidence type="ECO:0000256" key="3">
    <source>
        <dbReference type="ARBA" id="ARBA00023014"/>
    </source>
</evidence>
<dbReference type="InterPro" id="IPR007525">
    <property type="entry name" value="FrhB_FdhB_C"/>
</dbReference>
<dbReference type="Gene3D" id="3.30.70.20">
    <property type="match status" value="1"/>
</dbReference>
<keyword evidence="3" id="KW-0411">Iron-sulfur</keyword>
<evidence type="ECO:0000256" key="2">
    <source>
        <dbReference type="ARBA" id="ARBA00023004"/>
    </source>
</evidence>
<dbReference type="RefSeq" id="WP_304392435.1">
    <property type="nucleotide sequence ID" value="NZ_JAUPBM010000170.1"/>
</dbReference>
<protein>
    <submittedName>
        <fullName evidence="5">Coenzyme F420 hydrogenase/dehydrogenase, beta subunit C-terminal domain</fullName>
    </submittedName>
</protein>
<evidence type="ECO:0000256" key="1">
    <source>
        <dbReference type="ARBA" id="ARBA00022723"/>
    </source>
</evidence>
<feature type="domain" description="4Fe-4S ferredoxin-type" evidence="4">
    <location>
        <begin position="4"/>
        <end position="34"/>
    </location>
</feature>
<accession>A0ABT8YZG2</accession>
<dbReference type="EMBL" id="JAUPBM010000170">
    <property type="protein sequence ID" value="MDO7021278.1"/>
    <property type="molecule type" value="Genomic_DNA"/>
</dbReference>
<dbReference type="PROSITE" id="PS00198">
    <property type="entry name" value="4FE4S_FER_1"/>
    <property type="match status" value="1"/>
</dbReference>
<dbReference type="Pfam" id="PF04422">
    <property type="entry name" value="FrhB_FdhB_N"/>
    <property type="match status" value="1"/>
</dbReference>
<keyword evidence="6" id="KW-1185">Reference proteome</keyword>
<dbReference type="InterPro" id="IPR017896">
    <property type="entry name" value="4Fe4S_Fe-S-bd"/>
</dbReference>
<sequence length="588" mass="68124">MKNNSIDILKKTECTGCGVCYKVCPHNAIKMIETKEGFHHPIVLEDKCTDCGLCVKKCHALNDNFKTDFRQLIYDVRANDEIRMKSSSGGMFTLLADYVFENNGYVCGASFTDDWLGAEHVIIDDKKDLNKLRGSKYIESNLCNTFIEIKKLLNEKKQVLFTGCPCQVSALYSYLGKDYDNLLTADLLCNSIVPQKVWVKYLKELFTNDEIKDIEYISFRDKEKIGWRAGLYIKSKNKEYIDQNEMYNKLFLEHIAVKEECLHCKYRKYERVGDISIGDYWGVKDNDNKGVSLVLINTDKGNKVFNKIKKYCKYEDVTLIKPSNGGIGGNMPIFFSRKYFFDNLENESLEKLYKNSLNPKYNVAILNMMFQNNFGAVLTYYALFYLIKNSGYNPILIYNKFLNDGLYDNINGGKIALKYLNVGNEVVSKEELKKYVDKCDTFIVGSDQVWRYEVFLVNNIFDHLLNFVNNSKKKISCSSSFGIDRYNGDEENKLLVKHYLKQFDYVSVREDTGVDICKNEFDVDAVHILDPVFLLEVKDYNYLISKSKLKIDYDYIAVYNLRSDLNNIINTISDKLKLKVITINFNYS</sequence>
<dbReference type="InterPro" id="IPR007345">
    <property type="entry name" value="Polysacch_pyruvyl_Trfase"/>
</dbReference>
<dbReference type="Pfam" id="PF04432">
    <property type="entry name" value="FrhB_FdhB_C"/>
    <property type="match status" value="1"/>
</dbReference>
<organism evidence="5 6">
    <name type="scientific">Brachyspira innocens</name>
    <dbReference type="NCBI Taxonomy" id="13264"/>
    <lineage>
        <taxon>Bacteria</taxon>
        <taxon>Pseudomonadati</taxon>
        <taxon>Spirochaetota</taxon>
        <taxon>Spirochaetia</taxon>
        <taxon>Brachyspirales</taxon>
        <taxon>Brachyspiraceae</taxon>
        <taxon>Brachyspira</taxon>
    </lineage>
</organism>
<dbReference type="Proteomes" id="UP001175147">
    <property type="component" value="Unassembled WGS sequence"/>
</dbReference>
<dbReference type="InterPro" id="IPR007516">
    <property type="entry name" value="Co_F420_Hydgase/DH_bsu_N"/>
</dbReference>
<dbReference type="InterPro" id="IPR052977">
    <property type="entry name" value="Polyferredoxin-like_ET"/>
</dbReference>
<dbReference type="Pfam" id="PF12838">
    <property type="entry name" value="Fer4_7"/>
    <property type="match status" value="1"/>
</dbReference>